<evidence type="ECO:0000313" key="3">
    <source>
        <dbReference type="EMBL" id="EEF23542.1"/>
    </source>
</evidence>
<feature type="transmembrane region" description="Helical" evidence="2">
    <location>
        <begin position="30"/>
        <end position="50"/>
    </location>
</feature>
<keyword evidence="4" id="KW-1185">Reference proteome</keyword>
<dbReference type="STRING" id="3988.B9TKS2"/>
<feature type="compositionally biased region" description="Gly residues" evidence="1">
    <location>
        <begin position="217"/>
        <end position="239"/>
    </location>
</feature>
<proteinExistence type="predicted"/>
<evidence type="ECO:0000313" key="4">
    <source>
        <dbReference type="Proteomes" id="UP000008311"/>
    </source>
</evidence>
<name>B9TKS2_RICCO</name>
<organism evidence="3 4">
    <name type="scientific">Ricinus communis</name>
    <name type="common">Castor bean</name>
    <dbReference type="NCBI Taxonomy" id="3988"/>
    <lineage>
        <taxon>Eukaryota</taxon>
        <taxon>Viridiplantae</taxon>
        <taxon>Streptophyta</taxon>
        <taxon>Embryophyta</taxon>
        <taxon>Tracheophyta</taxon>
        <taxon>Spermatophyta</taxon>
        <taxon>Magnoliopsida</taxon>
        <taxon>eudicotyledons</taxon>
        <taxon>Gunneridae</taxon>
        <taxon>Pentapetalae</taxon>
        <taxon>rosids</taxon>
        <taxon>fabids</taxon>
        <taxon>Malpighiales</taxon>
        <taxon>Euphorbiaceae</taxon>
        <taxon>Acalyphoideae</taxon>
        <taxon>Acalypheae</taxon>
        <taxon>Ricinus</taxon>
    </lineage>
</organism>
<keyword evidence="2" id="KW-1133">Transmembrane helix</keyword>
<protein>
    <submittedName>
        <fullName evidence="3">Uncharacterized protein</fullName>
    </submittedName>
</protein>
<dbReference type="EMBL" id="EQ985648">
    <property type="protein sequence ID" value="EEF23542.1"/>
    <property type="molecule type" value="Genomic_DNA"/>
</dbReference>
<feature type="compositionally biased region" description="Low complexity" evidence="1">
    <location>
        <begin position="184"/>
        <end position="196"/>
    </location>
</feature>
<gene>
    <name evidence="3" type="ORF">RCOM_1791230</name>
</gene>
<feature type="compositionally biased region" description="Polar residues" evidence="1">
    <location>
        <begin position="206"/>
        <end position="216"/>
    </location>
</feature>
<keyword evidence="2" id="KW-0812">Transmembrane</keyword>
<feature type="compositionally biased region" description="Polar residues" evidence="1">
    <location>
        <begin position="156"/>
        <end position="182"/>
    </location>
</feature>
<dbReference type="Proteomes" id="UP000008311">
    <property type="component" value="Unassembled WGS sequence"/>
</dbReference>
<feature type="region of interest" description="Disordered" evidence="1">
    <location>
        <begin position="156"/>
        <end position="239"/>
    </location>
</feature>
<dbReference type="InParanoid" id="B9TKS2"/>
<sequence>MSRHAELAHAGAADPDADIKVAPPLRGKRLALWVAWASASLAAGVMGIVASGDRFDYDKLLAIIGSTTPTQHTSWSGDVAPLSSPPARSPAIASAELAPPVSSAPADHGAGSHPDSAAAQPVARVPGQASHAATQNHRHPASHVGAIARHAPRITRPTSPTQQASSSDHVVRSPSPSVQGTAIGSAAGSPPVASASLDHRDAPSAKSASLQLAQGQTSGGHSGGGSGAGGPGAGAGGTGAGGTGAGGAGAGGAGGAGAGGAGAAGAGAGGAGAGGAGAGGAGGAGAGGAGAAGAGAAGAGAGGAGAGGAGAGGAGAGAGGAGAGGHGAGGNGAGGTGAGGTGAGGTGAGGAGAGGAGAG</sequence>
<evidence type="ECO:0000256" key="1">
    <source>
        <dbReference type="SAM" id="MobiDB-lite"/>
    </source>
</evidence>
<reference evidence="4" key="1">
    <citation type="journal article" date="2010" name="Nat. Biotechnol.">
        <title>Draft genome sequence of the oilseed species Ricinus communis.</title>
        <authorList>
            <person name="Chan A.P."/>
            <person name="Crabtree J."/>
            <person name="Zhao Q."/>
            <person name="Lorenzi H."/>
            <person name="Orvis J."/>
            <person name="Puiu D."/>
            <person name="Melake-Berhan A."/>
            <person name="Jones K.M."/>
            <person name="Redman J."/>
            <person name="Chen G."/>
            <person name="Cahoon E.B."/>
            <person name="Gedil M."/>
            <person name="Stanke M."/>
            <person name="Haas B.J."/>
            <person name="Wortman J.R."/>
            <person name="Fraser-Liggett C.M."/>
            <person name="Ravel J."/>
            <person name="Rabinowicz P.D."/>
        </authorList>
    </citation>
    <scope>NUCLEOTIDE SEQUENCE [LARGE SCALE GENOMIC DNA]</scope>
    <source>
        <strain evidence="4">cv. Hale</strain>
    </source>
</reference>
<keyword evidence="2" id="KW-0472">Membrane</keyword>
<evidence type="ECO:0000256" key="2">
    <source>
        <dbReference type="SAM" id="Phobius"/>
    </source>
</evidence>
<feature type="non-terminal residue" evidence="3">
    <location>
        <position position="359"/>
    </location>
</feature>
<dbReference type="AlphaFoldDB" id="B9TKS2"/>
<feature type="region of interest" description="Disordered" evidence="1">
    <location>
        <begin position="68"/>
        <end position="143"/>
    </location>
</feature>
<accession>B9TKS2</accession>